<dbReference type="GO" id="GO:0004222">
    <property type="term" value="F:metalloendopeptidase activity"/>
    <property type="evidence" value="ECO:0007669"/>
    <property type="project" value="InterPro"/>
</dbReference>
<dbReference type="InterPro" id="IPR035940">
    <property type="entry name" value="CAP_sf"/>
</dbReference>
<dbReference type="InterPro" id="IPR014044">
    <property type="entry name" value="CAP_dom"/>
</dbReference>
<evidence type="ECO:0000313" key="3">
    <source>
        <dbReference type="Proteomes" id="UP001321473"/>
    </source>
</evidence>
<organism evidence="2 3">
    <name type="scientific">Amblyomma americanum</name>
    <name type="common">Lone star tick</name>
    <dbReference type="NCBI Taxonomy" id="6943"/>
    <lineage>
        <taxon>Eukaryota</taxon>
        <taxon>Metazoa</taxon>
        <taxon>Ecdysozoa</taxon>
        <taxon>Arthropoda</taxon>
        <taxon>Chelicerata</taxon>
        <taxon>Arachnida</taxon>
        <taxon>Acari</taxon>
        <taxon>Parasitiformes</taxon>
        <taxon>Ixodida</taxon>
        <taxon>Ixodoidea</taxon>
        <taxon>Ixodidae</taxon>
        <taxon>Amblyomminae</taxon>
        <taxon>Amblyomma</taxon>
    </lineage>
</organism>
<evidence type="ECO:0000313" key="2">
    <source>
        <dbReference type="EMBL" id="KAK8766135.1"/>
    </source>
</evidence>
<name>A0AAQ4DUJ5_AMBAM</name>
<gene>
    <name evidence="2" type="ORF">V5799_007084</name>
</gene>
<keyword evidence="3" id="KW-1185">Reference proteome</keyword>
<dbReference type="PANTHER" id="PTHR10334">
    <property type="entry name" value="CYSTEINE-RICH SECRETORY PROTEIN-RELATED"/>
    <property type="match status" value="1"/>
</dbReference>
<accession>A0AAQ4DUJ5</accession>
<feature type="domain" description="SCP" evidence="1">
    <location>
        <begin position="230"/>
        <end position="359"/>
    </location>
</feature>
<proteinExistence type="predicted"/>
<dbReference type="GO" id="GO:0006508">
    <property type="term" value="P:proteolysis"/>
    <property type="evidence" value="ECO:0007669"/>
    <property type="project" value="InterPro"/>
</dbReference>
<dbReference type="Gene3D" id="3.40.390.10">
    <property type="entry name" value="Collagenase (Catalytic Domain)"/>
    <property type="match status" value="1"/>
</dbReference>
<dbReference type="InterPro" id="IPR024079">
    <property type="entry name" value="MetalloPept_cat_dom_sf"/>
</dbReference>
<dbReference type="PRINTS" id="PR00837">
    <property type="entry name" value="V5TPXLIKE"/>
</dbReference>
<dbReference type="GO" id="GO:0005576">
    <property type="term" value="C:extracellular region"/>
    <property type="evidence" value="ECO:0007669"/>
    <property type="project" value="InterPro"/>
</dbReference>
<dbReference type="SUPFAM" id="SSF55486">
    <property type="entry name" value="Metalloproteases ('zincins'), catalytic domain"/>
    <property type="match status" value="1"/>
</dbReference>
<reference evidence="2 3" key="1">
    <citation type="journal article" date="2023" name="Arcadia Sci">
        <title>De novo assembly of a long-read Amblyomma americanum tick genome.</title>
        <authorList>
            <person name="Chou S."/>
            <person name="Poskanzer K.E."/>
            <person name="Rollins M."/>
            <person name="Thuy-Boun P.S."/>
        </authorList>
    </citation>
    <scope>NUCLEOTIDE SEQUENCE [LARGE SCALE GENOMIC DNA]</scope>
    <source>
        <strain evidence="2">F_SG_1</strain>
        <tissue evidence="2">Salivary glands</tissue>
    </source>
</reference>
<dbReference type="Gene3D" id="3.40.33.10">
    <property type="entry name" value="CAP"/>
    <property type="match status" value="1"/>
</dbReference>
<dbReference type="AlphaFoldDB" id="A0AAQ4DUJ5"/>
<dbReference type="InterPro" id="IPR000718">
    <property type="entry name" value="Peptidase_M13"/>
</dbReference>
<dbReference type="InterPro" id="IPR018244">
    <property type="entry name" value="Allrgn_V5/Tpx1_CS"/>
</dbReference>
<dbReference type="InterPro" id="IPR018497">
    <property type="entry name" value="Peptidase_M13_C"/>
</dbReference>
<dbReference type="PROSITE" id="PS01009">
    <property type="entry name" value="CRISP_1"/>
    <property type="match status" value="1"/>
</dbReference>
<dbReference type="CDD" id="cd05380">
    <property type="entry name" value="CAP_euk"/>
    <property type="match status" value="1"/>
</dbReference>
<dbReference type="InterPro" id="IPR001283">
    <property type="entry name" value="CRISP-related"/>
</dbReference>
<dbReference type="Pfam" id="PF00188">
    <property type="entry name" value="CAP"/>
    <property type="match status" value="1"/>
</dbReference>
<dbReference type="Proteomes" id="UP001321473">
    <property type="component" value="Unassembled WGS sequence"/>
</dbReference>
<evidence type="ECO:0000259" key="1">
    <source>
        <dbReference type="SMART" id="SM00198"/>
    </source>
</evidence>
<dbReference type="SUPFAM" id="SSF55797">
    <property type="entry name" value="PR-1-like"/>
    <property type="match status" value="1"/>
</dbReference>
<protein>
    <recommendedName>
        <fullName evidence="1">SCP domain-containing protein</fullName>
    </recommendedName>
</protein>
<sequence length="394" mass="43970">MGRQTSLSLPVDVGGNVSGKRAIETTEREWLRLSNSTVIERWIKAAVDYKSRVPGWPVNDSLQNRHLSYAQLAHYEYWWNSLFLQMGAFAEPLFFLDAASLSANYAGLGFVVARHLEKAFDLKWGAQLDVNRKKRNWMSSASRSAYEGKLACTGGNDRVLSHIVALEIALAAAFGSEMGHENGAEPKDLRYSLPLQSETFTSEMVFFLIYCRVTCGSTPGCGDVLRRVERFGKAFGVPHCSHPVPLFLSCTFEHSAVTFDSVGQNALWEANNYDKSKRVWHVHMRNWFAEHRSCPVKTIDSFRARGDGARIGHFTQLVWADTQYVGCGYSYYTLDGVEGDRKYQSFYVCNYAPTGNVFSMPVYQAGPACSSCPKGLVCDRFSGLCAVGLAFLPD</sequence>
<comment type="caution">
    <text evidence="2">The sequence shown here is derived from an EMBL/GenBank/DDBJ whole genome shotgun (WGS) entry which is preliminary data.</text>
</comment>
<dbReference type="SMART" id="SM00198">
    <property type="entry name" value="SCP"/>
    <property type="match status" value="1"/>
</dbReference>
<dbReference type="PROSITE" id="PS01010">
    <property type="entry name" value="CRISP_2"/>
    <property type="match status" value="1"/>
</dbReference>
<dbReference type="EMBL" id="JARKHS020026670">
    <property type="protein sequence ID" value="KAK8766135.1"/>
    <property type="molecule type" value="Genomic_DNA"/>
</dbReference>
<dbReference type="Pfam" id="PF01431">
    <property type="entry name" value="Peptidase_M13"/>
    <property type="match status" value="1"/>
</dbReference>
<dbReference type="PROSITE" id="PS51885">
    <property type="entry name" value="NEPRILYSIN"/>
    <property type="match status" value="1"/>
</dbReference>